<keyword evidence="2" id="KW-1185">Reference proteome</keyword>
<organism evidence="1 2">
    <name type="scientific">Wickerhamomyces pijperi</name>
    <name type="common">Yeast</name>
    <name type="synonym">Pichia pijperi</name>
    <dbReference type="NCBI Taxonomy" id="599730"/>
    <lineage>
        <taxon>Eukaryota</taxon>
        <taxon>Fungi</taxon>
        <taxon>Dikarya</taxon>
        <taxon>Ascomycota</taxon>
        <taxon>Saccharomycotina</taxon>
        <taxon>Saccharomycetes</taxon>
        <taxon>Phaffomycetales</taxon>
        <taxon>Wickerhamomycetaceae</taxon>
        <taxon>Wickerhamomyces</taxon>
    </lineage>
</organism>
<accession>A0A9P8QEC5</accession>
<proteinExistence type="predicted"/>
<reference evidence="1" key="2">
    <citation type="submission" date="2021-01" db="EMBL/GenBank/DDBJ databases">
        <authorList>
            <person name="Schikora-Tamarit M.A."/>
        </authorList>
    </citation>
    <scope>NUCLEOTIDE SEQUENCE</scope>
    <source>
        <strain evidence="1">CBS2887</strain>
    </source>
</reference>
<comment type="caution">
    <text evidence="1">The sequence shown here is derived from an EMBL/GenBank/DDBJ whole genome shotgun (WGS) entry which is preliminary data.</text>
</comment>
<dbReference type="AlphaFoldDB" id="A0A9P8QEC5"/>
<sequence>MVSQAETVQALGAADGVISWDSHYPFDVVADQFVVDYPISDGFPAARVRFSWNQVEVQPQLAVLVLGLFVIRAHLFDQISEVFSANVVIDSEESAIDSHQSVILNHHFIALILIGLGIRTVQSLKVPVNDPKLKQIVNVQPLTAELLLLLTPQIIFEQFS</sequence>
<evidence type="ECO:0000313" key="2">
    <source>
        <dbReference type="Proteomes" id="UP000774326"/>
    </source>
</evidence>
<protein>
    <submittedName>
        <fullName evidence="1">Uncharacterized protein</fullName>
    </submittedName>
</protein>
<name>A0A9P8QEC5_WICPI</name>
<dbReference type="Proteomes" id="UP000774326">
    <property type="component" value="Unassembled WGS sequence"/>
</dbReference>
<reference evidence="1" key="1">
    <citation type="journal article" date="2021" name="Open Biol.">
        <title>Shared evolutionary footprints suggest mitochondrial oxidative damage underlies multiple complex I losses in fungi.</title>
        <authorList>
            <person name="Schikora-Tamarit M.A."/>
            <person name="Marcet-Houben M."/>
            <person name="Nosek J."/>
            <person name="Gabaldon T."/>
        </authorList>
    </citation>
    <scope>NUCLEOTIDE SEQUENCE</scope>
    <source>
        <strain evidence="1">CBS2887</strain>
    </source>
</reference>
<evidence type="ECO:0000313" key="1">
    <source>
        <dbReference type="EMBL" id="KAH3687839.1"/>
    </source>
</evidence>
<gene>
    <name evidence="1" type="ORF">WICPIJ_001178</name>
</gene>
<dbReference type="EMBL" id="JAEUBG010000606">
    <property type="protein sequence ID" value="KAH3687839.1"/>
    <property type="molecule type" value="Genomic_DNA"/>
</dbReference>